<keyword evidence="3" id="KW-0238">DNA-binding</keyword>
<dbReference type="Pfam" id="PF04545">
    <property type="entry name" value="Sigma70_r4"/>
    <property type="match status" value="1"/>
</dbReference>
<dbReference type="InterPro" id="IPR014284">
    <property type="entry name" value="RNA_pol_sigma-70_dom"/>
</dbReference>
<dbReference type="InterPro" id="IPR050239">
    <property type="entry name" value="Sigma-70_RNA_pol_init_factors"/>
</dbReference>
<dbReference type="Gene3D" id="1.20.140.160">
    <property type="match status" value="1"/>
</dbReference>
<dbReference type="Gene3D" id="1.10.1740.10">
    <property type="match status" value="1"/>
</dbReference>
<feature type="compositionally biased region" description="Basic and acidic residues" evidence="5">
    <location>
        <begin position="1"/>
        <end position="21"/>
    </location>
</feature>
<dbReference type="RefSeq" id="WP_172726025.1">
    <property type="nucleotide sequence ID" value="NZ_WMZN01000006.1"/>
</dbReference>
<dbReference type="GO" id="GO:0016987">
    <property type="term" value="F:sigma factor activity"/>
    <property type="evidence" value="ECO:0007669"/>
    <property type="project" value="UniProtKB-KW"/>
</dbReference>
<evidence type="ECO:0000256" key="2">
    <source>
        <dbReference type="ARBA" id="ARBA00023082"/>
    </source>
</evidence>
<dbReference type="PANTHER" id="PTHR30603:SF47">
    <property type="entry name" value="RNA POLYMERASE SIGMA FACTOR SIGD, CHLOROPLASTIC"/>
    <property type="match status" value="1"/>
</dbReference>
<evidence type="ECO:0000259" key="6">
    <source>
        <dbReference type="Pfam" id="PF04542"/>
    </source>
</evidence>
<accession>A0A6L6LP23</accession>
<comment type="caution">
    <text evidence="8">The sequence shown here is derived from an EMBL/GenBank/DDBJ whole genome shotgun (WGS) entry which is preliminary data.</text>
</comment>
<feature type="region of interest" description="Disordered" evidence="5">
    <location>
        <begin position="1"/>
        <end position="30"/>
    </location>
</feature>
<feature type="domain" description="RNA polymerase sigma-70 region 2" evidence="6">
    <location>
        <begin position="59"/>
        <end position="109"/>
    </location>
</feature>
<organism evidence="8 9">
    <name type="scientific">Ruthenibacterium lactatiformans</name>
    <dbReference type="NCBI Taxonomy" id="1550024"/>
    <lineage>
        <taxon>Bacteria</taxon>
        <taxon>Bacillati</taxon>
        <taxon>Bacillota</taxon>
        <taxon>Clostridia</taxon>
        <taxon>Eubacteriales</taxon>
        <taxon>Oscillospiraceae</taxon>
        <taxon>Ruthenibacterium</taxon>
    </lineage>
</organism>
<evidence type="ECO:0000313" key="9">
    <source>
        <dbReference type="Proteomes" id="UP000472755"/>
    </source>
</evidence>
<dbReference type="Pfam" id="PF04542">
    <property type="entry name" value="Sigma70_r2"/>
    <property type="match status" value="1"/>
</dbReference>
<dbReference type="GO" id="GO:0003677">
    <property type="term" value="F:DNA binding"/>
    <property type="evidence" value="ECO:0007669"/>
    <property type="project" value="UniProtKB-KW"/>
</dbReference>
<dbReference type="PRINTS" id="PR00046">
    <property type="entry name" value="SIGMA70FCT"/>
</dbReference>
<dbReference type="Proteomes" id="UP000472755">
    <property type="component" value="Unassembled WGS sequence"/>
</dbReference>
<dbReference type="PANTHER" id="PTHR30603">
    <property type="entry name" value="RNA POLYMERASE SIGMA FACTOR RPO"/>
    <property type="match status" value="1"/>
</dbReference>
<evidence type="ECO:0000256" key="1">
    <source>
        <dbReference type="ARBA" id="ARBA00023015"/>
    </source>
</evidence>
<dbReference type="SUPFAM" id="SSF88946">
    <property type="entry name" value="Sigma2 domain of RNA polymerase sigma factors"/>
    <property type="match status" value="1"/>
</dbReference>
<keyword evidence="4" id="KW-0804">Transcription</keyword>
<keyword evidence="1" id="KW-0805">Transcription regulation</keyword>
<dbReference type="NCBIfam" id="TIGR02937">
    <property type="entry name" value="sigma70-ECF"/>
    <property type="match status" value="1"/>
</dbReference>
<dbReference type="InterPro" id="IPR007627">
    <property type="entry name" value="RNA_pol_sigma70_r2"/>
</dbReference>
<sequence>MRSESEARENPRTEAEQKKTPTNEALAAQAKEGDREALAALWEQNRGLLRVMFNRLAAAYRERMDAAGVTLEDLEQEGYFAVAKAAKLYDPNAGAKFSTFLYYPVKNAFESAVGLNSERLRREPLCRCDSLDVPLYAEDNGSDTRGDTVPDEAAEQAFTDADECLYTAQLHSALDDALALLDERQAVVLRGRFYEGRTLESLAVQLGISRERVRQTESKALRSMRFPRIQRKLEAYRENILSGSVYHGTGFTAWKERGSIEERIAERIEAHTERYTADAFIADMMKIYQCSRAEVLQRFPELCG</sequence>
<dbReference type="SUPFAM" id="SSF88659">
    <property type="entry name" value="Sigma3 and sigma4 domains of RNA polymerase sigma factors"/>
    <property type="match status" value="1"/>
</dbReference>
<dbReference type="CDD" id="cd06171">
    <property type="entry name" value="Sigma70_r4"/>
    <property type="match status" value="1"/>
</dbReference>
<evidence type="ECO:0000313" key="8">
    <source>
        <dbReference type="EMBL" id="MTS26583.1"/>
    </source>
</evidence>
<evidence type="ECO:0000256" key="5">
    <source>
        <dbReference type="SAM" id="MobiDB-lite"/>
    </source>
</evidence>
<keyword evidence="2" id="KW-0731">Sigma factor</keyword>
<feature type="domain" description="RNA polymerase sigma-70 region 4" evidence="7">
    <location>
        <begin position="177"/>
        <end position="225"/>
    </location>
</feature>
<dbReference type="InterPro" id="IPR013325">
    <property type="entry name" value="RNA_pol_sigma_r2"/>
</dbReference>
<protein>
    <submittedName>
        <fullName evidence="8">Sigma-70 family RNA polymerase sigma factor</fullName>
    </submittedName>
</protein>
<dbReference type="InterPro" id="IPR013324">
    <property type="entry name" value="RNA_pol_sigma_r3/r4-like"/>
</dbReference>
<dbReference type="EMBL" id="WMZU01000004">
    <property type="protein sequence ID" value="MTS26583.1"/>
    <property type="molecule type" value="Genomic_DNA"/>
</dbReference>
<gene>
    <name evidence="8" type="ORF">GMD59_04690</name>
</gene>
<proteinExistence type="predicted"/>
<dbReference type="InterPro" id="IPR000943">
    <property type="entry name" value="RNA_pol_sigma70"/>
</dbReference>
<evidence type="ECO:0000256" key="4">
    <source>
        <dbReference type="ARBA" id="ARBA00023163"/>
    </source>
</evidence>
<evidence type="ECO:0000256" key="3">
    <source>
        <dbReference type="ARBA" id="ARBA00023125"/>
    </source>
</evidence>
<reference evidence="8 9" key="1">
    <citation type="journal article" date="2019" name="Nat. Med.">
        <title>A library of human gut bacterial isolates paired with longitudinal multiomics data enables mechanistic microbiome research.</title>
        <authorList>
            <person name="Poyet M."/>
            <person name="Groussin M."/>
            <person name="Gibbons S.M."/>
            <person name="Avila-Pacheco J."/>
            <person name="Jiang X."/>
            <person name="Kearney S.M."/>
            <person name="Perrotta A.R."/>
            <person name="Berdy B."/>
            <person name="Zhao S."/>
            <person name="Lieberman T.D."/>
            <person name="Swanson P.K."/>
            <person name="Smith M."/>
            <person name="Roesemann S."/>
            <person name="Alexander J.E."/>
            <person name="Rich S.A."/>
            <person name="Livny J."/>
            <person name="Vlamakis H."/>
            <person name="Clish C."/>
            <person name="Bullock K."/>
            <person name="Deik A."/>
            <person name="Scott J."/>
            <person name="Pierce K.A."/>
            <person name="Xavier R.J."/>
            <person name="Alm E.J."/>
        </authorList>
    </citation>
    <scope>NUCLEOTIDE SEQUENCE [LARGE SCALE GENOMIC DNA]</scope>
    <source>
        <strain evidence="8 9">BIOML-A4</strain>
    </source>
</reference>
<evidence type="ECO:0000259" key="7">
    <source>
        <dbReference type="Pfam" id="PF04545"/>
    </source>
</evidence>
<name>A0A6L6LP23_9FIRM</name>
<dbReference type="InterPro" id="IPR007630">
    <property type="entry name" value="RNA_pol_sigma70_r4"/>
</dbReference>
<dbReference type="AlphaFoldDB" id="A0A6L6LP23"/>
<dbReference type="GO" id="GO:0006352">
    <property type="term" value="P:DNA-templated transcription initiation"/>
    <property type="evidence" value="ECO:0007669"/>
    <property type="project" value="InterPro"/>
</dbReference>